<reference evidence="6" key="1">
    <citation type="journal article" date="2021" name="PeerJ">
        <title>Extensive microbial diversity within the chicken gut microbiome revealed by metagenomics and culture.</title>
        <authorList>
            <person name="Gilroy R."/>
            <person name="Ravi A."/>
            <person name="Getino M."/>
            <person name="Pursley I."/>
            <person name="Horton D.L."/>
            <person name="Alikhan N.F."/>
            <person name="Baker D."/>
            <person name="Gharbi K."/>
            <person name="Hall N."/>
            <person name="Watson M."/>
            <person name="Adriaenssens E.M."/>
            <person name="Foster-Nyarko E."/>
            <person name="Jarju S."/>
            <person name="Secka A."/>
            <person name="Antonio M."/>
            <person name="Oren A."/>
            <person name="Chaudhuri R.R."/>
            <person name="La Ragione R."/>
            <person name="Hildebrand F."/>
            <person name="Pallen M.J."/>
        </authorList>
    </citation>
    <scope>NUCLEOTIDE SEQUENCE</scope>
    <source>
        <strain evidence="6">ChiGjej2B2-7701</strain>
    </source>
</reference>
<name>A0A921IPT0_9ACTN</name>
<dbReference type="AlphaFoldDB" id="A0A921IPT0"/>
<feature type="binding site" evidence="5">
    <location>
        <position position="229"/>
    </location>
    <ligand>
        <name>a divalent metal cation</name>
        <dbReference type="ChEBI" id="CHEBI:60240"/>
        <label>1</label>
    </ligand>
</feature>
<reference evidence="6" key="2">
    <citation type="submission" date="2021-09" db="EMBL/GenBank/DDBJ databases">
        <authorList>
            <person name="Gilroy R."/>
        </authorList>
    </citation>
    <scope>NUCLEOTIDE SEQUENCE</scope>
    <source>
        <strain evidence="6">ChiGjej2B2-7701</strain>
    </source>
</reference>
<evidence type="ECO:0000256" key="5">
    <source>
        <dbReference type="PIRSR" id="PIRSR602678-1"/>
    </source>
</evidence>
<keyword evidence="4 5" id="KW-0479">Metal-binding</keyword>
<proteinExistence type="inferred from homology"/>
<dbReference type="SUPFAM" id="SSF102705">
    <property type="entry name" value="NIF3 (NGG1p interacting factor 3)-like"/>
    <property type="match status" value="1"/>
</dbReference>
<dbReference type="PANTHER" id="PTHR13799">
    <property type="entry name" value="NGG1 INTERACTING FACTOR 3"/>
    <property type="match status" value="1"/>
</dbReference>
<feature type="binding site" evidence="5">
    <location>
        <position position="64"/>
    </location>
    <ligand>
        <name>a divalent metal cation</name>
        <dbReference type="ChEBI" id="CHEBI:60240"/>
        <label>2</label>
    </ligand>
</feature>
<feature type="binding site" evidence="5">
    <location>
        <position position="65"/>
    </location>
    <ligand>
        <name>a divalent metal cation</name>
        <dbReference type="ChEBI" id="CHEBI:60240"/>
        <label>1</label>
    </ligand>
</feature>
<dbReference type="GO" id="GO:0005737">
    <property type="term" value="C:cytoplasm"/>
    <property type="evidence" value="ECO:0007669"/>
    <property type="project" value="TreeGrafter"/>
</dbReference>
<dbReference type="InterPro" id="IPR036069">
    <property type="entry name" value="DUF34/NIF3_sf"/>
</dbReference>
<dbReference type="InterPro" id="IPR002678">
    <property type="entry name" value="DUF34/NIF3"/>
</dbReference>
<dbReference type="Gene3D" id="3.40.1390.30">
    <property type="entry name" value="NIF3 (NGG1p interacting factor 3)-like"/>
    <property type="match status" value="2"/>
</dbReference>
<gene>
    <name evidence="6" type="ORF">K8U80_07750</name>
</gene>
<evidence type="ECO:0000256" key="4">
    <source>
        <dbReference type="ARBA" id="ARBA00022723"/>
    </source>
</evidence>
<evidence type="ECO:0000313" key="6">
    <source>
        <dbReference type="EMBL" id="HJG31274.1"/>
    </source>
</evidence>
<dbReference type="Proteomes" id="UP000746751">
    <property type="component" value="Unassembled WGS sequence"/>
</dbReference>
<comment type="caution">
    <text evidence="6">The sequence shown here is derived from an EMBL/GenBank/DDBJ whole genome shotgun (WGS) entry which is preliminary data.</text>
</comment>
<dbReference type="GO" id="GO:0046872">
    <property type="term" value="F:metal ion binding"/>
    <property type="evidence" value="ECO:0007669"/>
    <property type="project" value="UniProtKB-KW"/>
</dbReference>
<evidence type="ECO:0000256" key="3">
    <source>
        <dbReference type="ARBA" id="ARBA00022112"/>
    </source>
</evidence>
<dbReference type="FunFam" id="3.40.1390.30:FF:000001">
    <property type="entry name" value="GTP cyclohydrolase 1 type 2"/>
    <property type="match status" value="1"/>
</dbReference>
<dbReference type="Pfam" id="PF01784">
    <property type="entry name" value="DUF34_NIF3"/>
    <property type="match status" value="1"/>
</dbReference>
<evidence type="ECO:0000256" key="2">
    <source>
        <dbReference type="ARBA" id="ARBA00011643"/>
    </source>
</evidence>
<dbReference type="EMBL" id="DYVF01000047">
    <property type="protein sequence ID" value="HJG31274.1"/>
    <property type="molecule type" value="Genomic_DNA"/>
</dbReference>
<accession>A0A921IPT0</accession>
<comment type="similarity">
    <text evidence="1">Belongs to the GTP cyclohydrolase I type 2/NIF3 family.</text>
</comment>
<feature type="binding site" evidence="5">
    <location>
        <position position="107"/>
    </location>
    <ligand>
        <name>a divalent metal cation</name>
        <dbReference type="ChEBI" id="CHEBI:60240"/>
        <label>1</label>
    </ligand>
</feature>
<comment type="subunit">
    <text evidence="2">Homohexamer.</text>
</comment>
<sequence length="270" mass="28477">MLVRDLERALFDRFPAQDAESWDHVGLSVGDPGAAVTGVAVALDATERNVRTAADRGANVLLTHHPVYIKAPDAFTPADAMHPSSSAAIYTAARRDVSILSFHTNLDRSHEVRELLPSLVGMQAASSLEYPSDPTAHGLGSVCTCAPRTLGELAAACAGAFGGAPRVWGDPDAAVERVAFLGGSLGSFGEDAMRWGAQAIVCGEGGYHVCQDLAIRGCGVILLGHDRSEDPFTAILMNAAISAGVDDAVLHRIGLPHQWWTVSTKEQERS</sequence>
<evidence type="ECO:0000256" key="1">
    <source>
        <dbReference type="ARBA" id="ARBA00006964"/>
    </source>
</evidence>
<organism evidence="6 7">
    <name type="scientific">Collinsella ihumii</name>
    <dbReference type="NCBI Taxonomy" id="1720204"/>
    <lineage>
        <taxon>Bacteria</taxon>
        <taxon>Bacillati</taxon>
        <taxon>Actinomycetota</taxon>
        <taxon>Coriobacteriia</taxon>
        <taxon>Coriobacteriales</taxon>
        <taxon>Coriobacteriaceae</taxon>
        <taxon>Collinsella</taxon>
    </lineage>
</organism>
<protein>
    <recommendedName>
        <fullName evidence="3">GTP cyclohydrolase 1 type 2 homolog</fullName>
    </recommendedName>
</protein>
<evidence type="ECO:0000313" key="7">
    <source>
        <dbReference type="Proteomes" id="UP000746751"/>
    </source>
</evidence>
<dbReference type="PANTHER" id="PTHR13799:SF14">
    <property type="entry name" value="GTP CYCLOHYDROLASE 1 TYPE 2 HOMOLOG"/>
    <property type="match status" value="1"/>
</dbReference>
<feature type="binding site" evidence="5">
    <location>
        <position position="225"/>
    </location>
    <ligand>
        <name>a divalent metal cation</name>
        <dbReference type="ChEBI" id="CHEBI:60240"/>
        <label>1</label>
    </ligand>
</feature>